<evidence type="ECO:0000313" key="2">
    <source>
        <dbReference type="Proteomes" id="UP000466442"/>
    </source>
</evidence>
<keyword evidence="2" id="KW-1185">Reference proteome</keyword>
<accession>A0A8S9WXD2</accession>
<dbReference type="EMBL" id="WIXP02000012">
    <property type="protein sequence ID" value="KAF6201590.1"/>
    <property type="molecule type" value="Genomic_DNA"/>
</dbReference>
<dbReference type="AlphaFoldDB" id="A0A8S9WXD2"/>
<organism evidence="1 2">
    <name type="scientific">Apolygus lucorum</name>
    <name type="common">Small green plant bug</name>
    <name type="synonym">Lygocoris lucorum</name>
    <dbReference type="NCBI Taxonomy" id="248454"/>
    <lineage>
        <taxon>Eukaryota</taxon>
        <taxon>Metazoa</taxon>
        <taxon>Ecdysozoa</taxon>
        <taxon>Arthropoda</taxon>
        <taxon>Hexapoda</taxon>
        <taxon>Insecta</taxon>
        <taxon>Pterygota</taxon>
        <taxon>Neoptera</taxon>
        <taxon>Paraneoptera</taxon>
        <taxon>Hemiptera</taxon>
        <taxon>Heteroptera</taxon>
        <taxon>Panheteroptera</taxon>
        <taxon>Cimicomorpha</taxon>
        <taxon>Miridae</taxon>
        <taxon>Mirini</taxon>
        <taxon>Apolygus</taxon>
    </lineage>
</organism>
<dbReference type="Proteomes" id="UP000466442">
    <property type="component" value="Linkage Group LG12"/>
</dbReference>
<name>A0A8S9WXD2_APOLU</name>
<evidence type="ECO:0000313" key="1">
    <source>
        <dbReference type="EMBL" id="KAF6201590.1"/>
    </source>
</evidence>
<protein>
    <submittedName>
        <fullName evidence="1">Uncharacterized protein</fullName>
    </submittedName>
</protein>
<gene>
    <name evidence="1" type="ORF">GE061_003982</name>
</gene>
<sequence length="102" mass="12438">MKQDQYNYLRNLRIEDRRIWPSHCPVARCFIWGISILLDAQRNWMWKYRYVGGGKQCYMEIYSQVTTRKPHCNCKRNTNGTSRCKYCHFFIHVHFEGQIVED</sequence>
<proteinExistence type="predicted"/>
<reference evidence="1" key="1">
    <citation type="journal article" date="2021" name="Mol. Ecol. Resour.">
        <title>Apolygus lucorum genome provides insights into omnivorousness and mesophyll feeding.</title>
        <authorList>
            <person name="Liu Y."/>
            <person name="Liu H."/>
            <person name="Wang H."/>
            <person name="Huang T."/>
            <person name="Liu B."/>
            <person name="Yang B."/>
            <person name="Yin L."/>
            <person name="Li B."/>
            <person name="Zhang Y."/>
            <person name="Zhang S."/>
            <person name="Jiang F."/>
            <person name="Zhang X."/>
            <person name="Ren Y."/>
            <person name="Wang B."/>
            <person name="Wang S."/>
            <person name="Lu Y."/>
            <person name="Wu K."/>
            <person name="Fan W."/>
            <person name="Wang G."/>
        </authorList>
    </citation>
    <scope>NUCLEOTIDE SEQUENCE</scope>
    <source>
        <strain evidence="1">12Hb</strain>
    </source>
</reference>
<comment type="caution">
    <text evidence="1">The sequence shown here is derived from an EMBL/GenBank/DDBJ whole genome shotgun (WGS) entry which is preliminary data.</text>
</comment>